<protein>
    <submittedName>
        <fullName evidence="2">Uncharacterized protein</fullName>
    </submittedName>
</protein>
<dbReference type="AlphaFoldDB" id="A0A2S4UU38"/>
<keyword evidence="3" id="KW-1185">Reference proteome</keyword>
<name>A0A2S4UU38_9BASI</name>
<reference evidence="3" key="2">
    <citation type="journal article" date="2018" name="BMC Genomics">
        <title>Genomic insights into host adaptation between the wheat stripe rust pathogen (Puccinia striiformis f. sp. tritici) and the barley stripe rust pathogen (Puccinia striiformis f. sp. hordei).</title>
        <authorList>
            <person name="Xia C."/>
            <person name="Wang M."/>
            <person name="Yin C."/>
            <person name="Cornejo O.E."/>
            <person name="Hulbert S.H."/>
            <person name="Chen X."/>
        </authorList>
    </citation>
    <scope>NUCLEOTIDE SEQUENCE [LARGE SCALE GENOMIC DNA]</scope>
    <source>
        <strain evidence="3">93TX-2</strain>
    </source>
</reference>
<evidence type="ECO:0000313" key="3">
    <source>
        <dbReference type="Proteomes" id="UP000238274"/>
    </source>
</evidence>
<feature type="compositionally biased region" description="Polar residues" evidence="1">
    <location>
        <begin position="1"/>
        <end position="14"/>
    </location>
</feature>
<reference evidence="3" key="3">
    <citation type="journal article" date="2018" name="Mol. Plant Microbe Interact.">
        <title>Genome sequence resources for the wheat stripe rust pathogen (Puccinia striiformis f. sp. tritici) and the barley stripe rust pathogen (Puccinia striiformis f. sp. hordei).</title>
        <authorList>
            <person name="Xia C."/>
            <person name="Wang M."/>
            <person name="Yin C."/>
            <person name="Cornejo O.E."/>
            <person name="Hulbert S.H."/>
            <person name="Chen X."/>
        </authorList>
    </citation>
    <scope>NUCLEOTIDE SEQUENCE [LARGE SCALE GENOMIC DNA]</scope>
    <source>
        <strain evidence="3">93TX-2</strain>
    </source>
</reference>
<dbReference type="EMBL" id="PKSM01000247">
    <property type="protein sequence ID" value="POW00635.1"/>
    <property type="molecule type" value="Genomic_DNA"/>
</dbReference>
<gene>
    <name evidence="2" type="ORF">PSHT_12930</name>
</gene>
<organism evidence="2 3">
    <name type="scientific">Puccinia striiformis</name>
    <dbReference type="NCBI Taxonomy" id="27350"/>
    <lineage>
        <taxon>Eukaryota</taxon>
        <taxon>Fungi</taxon>
        <taxon>Dikarya</taxon>
        <taxon>Basidiomycota</taxon>
        <taxon>Pucciniomycotina</taxon>
        <taxon>Pucciniomycetes</taxon>
        <taxon>Pucciniales</taxon>
        <taxon>Pucciniaceae</taxon>
        <taxon>Puccinia</taxon>
    </lineage>
</organism>
<accession>A0A2S4UU38</accession>
<dbReference type="VEuPathDB" id="FungiDB:PSTT_01809"/>
<comment type="caution">
    <text evidence="2">The sequence shown here is derived from an EMBL/GenBank/DDBJ whole genome shotgun (WGS) entry which is preliminary data.</text>
</comment>
<sequence>MRRQSVQTGEQADNTYGFRGSPRCHVGLLDSGRNPFWALFDRLDPPGRQAELVPPSGEKSAEAIAANSLAARAAAGQTIRRRAANLPSKQADRPASTRAAGHGGSSNTMMRLYTQDDHVGLRVIFDI</sequence>
<dbReference type="Proteomes" id="UP000238274">
    <property type="component" value="Unassembled WGS sequence"/>
</dbReference>
<evidence type="ECO:0000313" key="2">
    <source>
        <dbReference type="EMBL" id="POW00635.1"/>
    </source>
</evidence>
<feature type="region of interest" description="Disordered" evidence="1">
    <location>
        <begin position="83"/>
        <end position="109"/>
    </location>
</feature>
<feature type="region of interest" description="Disordered" evidence="1">
    <location>
        <begin position="1"/>
        <end position="22"/>
    </location>
</feature>
<evidence type="ECO:0000256" key="1">
    <source>
        <dbReference type="SAM" id="MobiDB-lite"/>
    </source>
</evidence>
<dbReference type="VEuPathDB" id="FungiDB:PSHT_12930"/>
<reference evidence="2 3" key="1">
    <citation type="submission" date="2017-12" db="EMBL/GenBank/DDBJ databases">
        <title>Gene loss provides genomic basis for host adaptation in cereal stripe rust fungi.</title>
        <authorList>
            <person name="Xia C."/>
        </authorList>
    </citation>
    <scope>NUCLEOTIDE SEQUENCE [LARGE SCALE GENOMIC DNA]</scope>
    <source>
        <strain evidence="2 3">93TX-2</strain>
    </source>
</reference>
<proteinExistence type="predicted"/>
<dbReference type="OrthoDB" id="5401193at2759"/>